<proteinExistence type="predicted"/>
<accession>A0AAV4WDF9</accession>
<gene>
    <name evidence="2" type="ORF">CEXT_381571</name>
</gene>
<evidence type="ECO:0000313" key="3">
    <source>
        <dbReference type="Proteomes" id="UP001054945"/>
    </source>
</evidence>
<reference evidence="2 3" key="1">
    <citation type="submission" date="2021-06" db="EMBL/GenBank/DDBJ databases">
        <title>Caerostris extrusa draft genome.</title>
        <authorList>
            <person name="Kono N."/>
            <person name="Arakawa K."/>
        </authorList>
    </citation>
    <scope>NUCLEOTIDE SEQUENCE [LARGE SCALE GENOMIC DNA]</scope>
</reference>
<organism evidence="2 3">
    <name type="scientific">Caerostris extrusa</name>
    <name type="common">Bark spider</name>
    <name type="synonym">Caerostris bankana</name>
    <dbReference type="NCBI Taxonomy" id="172846"/>
    <lineage>
        <taxon>Eukaryota</taxon>
        <taxon>Metazoa</taxon>
        <taxon>Ecdysozoa</taxon>
        <taxon>Arthropoda</taxon>
        <taxon>Chelicerata</taxon>
        <taxon>Arachnida</taxon>
        <taxon>Araneae</taxon>
        <taxon>Araneomorphae</taxon>
        <taxon>Entelegynae</taxon>
        <taxon>Araneoidea</taxon>
        <taxon>Araneidae</taxon>
        <taxon>Caerostris</taxon>
    </lineage>
</organism>
<dbReference type="AlphaFoldDB" id="A0AAV4WDF9"/>
<dbReference type="Proteomes" id="UP001054945">
    <property type="component" value="Unassembled WGS sequence"/>
</dbReference>
<dbReference type="EMBL" id="BPLR01016058">
    <property type="protein sequence ID" value="GIY80845.1"/>
    <property type="molecule type" value="Genomic_DNA"/>
</dbReference>
<feature type="region of interest" description="Disordered" evidence="1">
    <location>
        <begin position="40"/>
        <end position="69"/>
    </location>
</feature>
<evidence type="ECO:0008006" key="4">
    <source>
        <dbReference type="Google" id="ProtNLM"/>
    </source>
</evidence>
<name>A0AAV4WDF9_CAEEX</name>
<evidence type="ECO:0000313" key="2">
    <source>
        <dbReference type="EMBL" id="GIY80845.1"/>
    </source>
</evidence>
<keyword evidence="3" id="KW-1185">Reference proteome</keyword>
<protein>
    <recommendedName>
        <fullName evidence="4">Ig-like domain-containing protein</fullName>
    </recommendedName>
</protein>
<comment type="caution">
    <text evidence="2">The sequence shown here is derived from an EMBL/GenBank/DDBJ whole genome shotgun (WGS) entry which is preliminary data.</text>
</comment>
<evidence type="ECO:0000256" key="1">
    <source>
        <dbReference type="SAM" id="MobiDB-lite"/>
    </source>
</evidence>
<sequence>MFSVADRPECSVRKDYDDQRNVVLICRSVAHPAVTNFSWFRDNASPQRPPRQRPARERPGAQGRRQPGPVLLRQQQRPGALGPLQAAAHLPARYTHSHFSRMSCLPCSLNMFISIISSSQFLSFVY</sequence>